<dbReference type="InterPro" id="IPR013083">
    <property type="entry name" value="Znf_RING/FYVE/PHD"/>
</dbReference>
<dbReference type="SUPFAM" id="SSF57850">
    <property type="entry name" value="RING/U-box"/>
    <property type="match status" value="1"/>
</dbReference>
<name>A0A1V6RTK5_9EURO</name>
<gene>
    <name evidence="7" type="ORF">PENVUL_c028G00481</name>
</gene>
<dbReference type="GO" id="GO:0008270">
    <property type="term" value="F:zinc ion binding"/>
    <property type="evidence" value="ECO:0007669"/>
    <property type="project" value="UniProtKB-KW"/>
</dbReference>
<keyword evidence="2 4" id="KW-0863">Zinc-finger</keyword>
<dbReference type="OrthoDB" id="4359472at2759"/>
<sequence length="243" mass="27704">MSPSKTPTPLDPVSEWRAWKTLTIIYTILLNRQIRRRCLLEQQCMEDKPLSERFRPMIFLEPVPTLHKPDSTTDPKEDPENNNPYNTTTMNNLRTKASLLRARVEKGKELASEIERRMDHDPPIKFPTHFCHTCVEDGERVEVLLTKCGHRVCRTCLQYGVDGDGEYECSICFIPADFVARSPVVVGKDFSGQIPTPSKGRGGWDEVGDRVHIRDDEDNDSGYGDGGGDWEWDDIFFDDVKSG</sequence>
<dbReference type="EMBL" id="MDYP01000028">
    <property type="protein sequence ID" value="OQE04956.1"/>
    <property type="molecule type" value="Genomic_DNA"/>
</dbReference>
<dbReference type="PROSITE" id="PS00518">
    <property type="entry name" value="ZF_RING_1"/>
    <property type="match status" value="1"/>
</dbReference>
<evidence type="ECO:0000313" key="7">
    <source>
        <dbReference type="EMBL" id="OQE04956.1"/>
    </source>
</evidence>
<dbReference type="SMART" id="SM00184">
    <property type="entry name" value="RING"/>
    <property type="match status" value="1"/>
</dbReference>
<evidence type="ECO:0000256" key="3">
    <source>
        <dbReference type="ARBA" id="ARBA00022833"/>
    </source>
</evidence>
<dbReference type="Gene3D" id="3.30.40.10">
    <property type="entry name" value="Zinc/RING finger domain, C3HC4 (zinc finger)"/>
    <property type="match status" value="1"/>
</dbReference>
<dbReference type="InterPro" id="IPR001841">
    <property type="entry name" value="Znf_RING"/>
</dbReference>
<evidence type="ECO:0000256" key="5">
    <source>
        <dbReference type="SAM" id="MobiDB-lite"/>
    </source>
</evidence>
<evidence type="ECO:0000313" key="8">
    <source>
        <dbReference type="Proteomes" id="UP000191518"/>
    </source>
</evidence>
<dbReference type="PROSITE" id="PS50089">
    <property type="entry name" value="ZF_RING_2"/>
    <property type="match status" value="1"/>
</dbReference>
<evidence type="ECO:0000256" key="4">
    <source>
        <dbReference type="PROSITE-ProRule" id="PRU00175"/>
    </source>
</evidence>
<keyword evidence="3" id="KW-0862">Zinc</keyword>
<feature type="compositionally biased region" description="Basic and acidic residues" evidence="5">
    <location>
        <begin position="67"/>
        <end position="79"/>
    </location>
</feature>
<dbReference type="STRING" id="29845.A0A1V6RTK5"/>
<evidence type="ECO:0000259" key="6">
    <source>
        <dbReference type="PROSITE" id="PS50089"/>
    </source>
</evidence>
<keyword evidence="1" id="KW-0479">Metal-binding</keyword>
<reference evidence="8" key="1">
    <citation type="journal article" date="2017" name="Nat. Microbiol.">
        <title>Global analysis of biosynthetic gene clusters reveals vast potential of secondary metabolite production in Penicillium species.</title>
        <authorList>
            <person name="Nielsen J.C."/>
            <person name="Grijseels S."/>
            <person name="Prigent S."/>
            <person name="Ji B."/>
            <person name="Dainat J."/>
            <person name="Nielsen K.F."/>
            <person name="Frisvad J.C."/>
            <person name="Workman M."/>
            <person name="Nielsen J."/>
        </authorList>
    </citation>
    <scope>NUCLEOTIDE SEQUENCE [LARGE SCALE GENOMIC DNA]</scope>
    <source>
        <strain evidence="8">IBT 29486</strain>
    </source>
</reference>
<evidence type="ECO:0000256" key="1">
    <source>
        <dbReference type="ARBA" id="ARBA00022723"/>
    </source>
</evidence>
<organism evidence="7 8">
    <name type="scientific">Penicillium vulpinum</name>
    <dbReference type="NCBI Taxonomy" id="29845"/>
    <lineage>
        <taxon>Eukaryota</taxon>
        <taxon>Fungi</taxon>
        <taxon>Dikarya</taxon>
        <taxon>Ascomycota</taxon>
        <taxon>Pezizomycotina</taxon>
        <taxon>Eurotiomycetes</taxon>
        <taxon>Eurotiomycetidae</taxon>
        <taxon>Eurotiales</taxon>
        <taxon>Aspergillaceae</taxon>
        <taxon>Penicillium</taxon>
    </lineage>
</organism>
<proteinExistence type="predicted"/>
<evidence type="ECO:0000256" key="2">
    <source>
        <dbReference type="ARBA" id="ARBA00022771"/>
    </source>
</evidence>
<comment type="caution">
    <text evidence="7">The sequence shown here is derived from an EMBL/GenBank/DDBJ whole genome shotgun (WGS) entry which is preliminary data.</text>
</comment>
<feature type="compositionally biased region" description="Low complexity" evidence="5">
    <location>
        <begin position="81"/>
        <end position="90"/>
    </location>
</feature>
<accession>A0A1V6RTK5</accession>
<dbReference type="Proteomes" id="UP000191518">
    <property type="component" value="Unassembled WGS sequence"/>
</dbReference>
<protein>
    <recommendedName>
        <fullName evidence="6">RING-type domain-containing protein</fullName>
    </recommendedName>
</protein>
<feature type="domain" description="RING-type" evidence="6">
    <location>
        <begin position="131"/>
        <end position="172"/>
    </location>
</feature>
<dbReference type="AlphaFoldDB" id="A0A1V6RTK5"/>
<keyword evidence="8" id="KW-1185">Reference proteome</keyword>
<feature type="region of interest" description="Disordered" evidence="5">
    <location>
        <begin position="64"/>
        <end position="90"/>
    </location>
</feature>
<dbReference type="InterPro" id="IPR017907">
    <property type="entry name" value="Znf_RING_CS"/>
</dbReference>